<feature type="domain" description="ATP-dependent DNA ligase family profile" evidence="22">
    <location>
        <begin position="330"/>
        <end position="463"/>
    </location>
</feature>
<dbReference type="SUPFAM" id="SSF56091">
    <property type="entry name" value="DNA ligase/mRNA capping enzyme, catalytic domain"/>
    <property type="match status" value="1"/>
</dbReference>
<keyword evidence="6" id="KW-0540">Nuclease</keyword>
<evidence type="ECO:0000256" key="2">
    <source>
        <dbReference type="ARBA" id="ARBA00012727"/>
    </source>
</evidence>
<keyword evidence="11" id="KW-0269">Exonuclease</keyword>
<gene>
    <name evidence="23" type="primary">ligD</name>
    <name evidence="23" type="ORF">EGI11_02400</name>
</gene>
<dbReference type="GO" id="GO:0005524">
    <property type="term" value="F:ATP binding"/>
    <property type="evidence" value="ECO:0007669"/>
    <property type="project" value="UniProtKB-KW"/>
</dbReference>
<dbReference type="Gene3D" id="2.40.50.140">
    <property type="entry name" value="Nucleic acid-binding proteins"/>
    <property type="match status" value="1"/>
</dbReference>
<dbReference type="InterPro" id="IPR014143">
    <property type="entry name" value="NHEJ_ligase_prk"/>
</dbReference>
<evidence type="ECO:0000256" key="5">
    <source>
        <dbReference type="ARBA" id="ARBA00022695"/>
    </source>
</evidence>
<reference evidence="24" key="1">
    <citation type="submission" date="2018-11" db="EMBL/GenBank/DDBJ databases">
        <title>Proposal to divide the Flavobacteriaceae and reorganize its genera based on Amino Acid Identity values calculated from whole genome sequences.</title>
        <authorList>
            <person name="Nicholson A.C."/>
            <person name="Gulvik C.A."/>
            <person name="Whitney A.M."/>
            <person name="Humrighouse B.W."/>
            <person name="Bell M."/>
            <person name="Holmes B."/>
            <person name="Steigerwalt A."/>
            <person name="Villarma A."/>
            <person name="Sheth M."/>
            <person name="Batra D."/>
            <person name="Pryor J."/>
            <person name="Bernardet J.-F."/>
            <person name="Hugo C."/>
            <person name="Kampfer P."/>
            <person name="Newman J."/>
            <person name="Mcquiston J.R."/>
        </authorList>
    </citation>
    <scope>NUCLEOTIDE SEQUENCE [LARGE SCALE GENOMIC DNA]</scope>
    <source>
        <strain evidence="24">H3056</strain>
    </source>
</reference>
<keyword evidence="7" id="KW-0479">Metal-binding</keyword>
<keyword evidence="3 23" id="KW-0436">Ligase</keyword>
<evidence type="ECO:0000259" key="22">
    <source>
        <dbReference type="PROSITE" id="PS50160"/>
    </source>
</evidence>
<feature type="region of interest" description="Disordered" evidence="21">
    <location>
        <begin position="203"/>
        <end position="222"/>
    </location>
</feature>
<evidence type="ECO:0000256" key="11">
    <source>
        <dbReference type="ARBA" id="ARBA00022839"/>
    </source>
</evidence>
<dbReference type="InterPro" id="IPR052171">
    <property type="entry name" value="NHEJ_LigD"/>
</dbReference>
<evidence type="ECO:0000256" key="17">
    <source>
        <dbReference type="ARBA" id="ARBA00023211"/>
    </source>
</evidence>
<comment type="cofactor">
    <cofactor evidence="1">
        <name>Mn(2+)</name>
        <dbReference type="ChEBI" id="CHEBI:29035"/>
    </cofactor>
</comment>
<dbReference type="NCBIfam" id="TIGR02778">
    <property type="entry name" value="ligD_pol"/>
    <property type="match status" value="1"/>
</dbReference>
<evidence type="ECO:0000313" key="23">
    <source>
        <dbReference type="EMBL" id="ROI10763.1"/>
    </source>
</evidence>
<dbReference type="NCBIfam" id="TIGR02779">
    <property type="entry name" value="NHEJ_ligase_lig"/>
    <property type="match status" value="1"/>
</dbReference>
<dbReference type="GO" id="GO:0003677">
    <property type="term" value="F:DNA binding"/>
    <property type="evidence" value="ECO:0007669"/>
    <property type="project" value="UniProtKB-KW"/>
</dbReference>
<keyword evidence="4" id="KW-0808">Transferase</keyword>
<evidence type="ECO:0000256" key="9">
    <source>
        <dbReference type="ARBA" id="ARBA00022763"/>
    </source>
</evidence>
<evidence type="ECO:0000256" key="1">
    <source>
        <dbReference type="ARBA" id="ARBA00001936"/>
    </source>
</evidence>
<keyword evidence="10" id="KW-0378">Hydrolase</keyword>
<feature type="compositionally biased region" description="Basic and acidic residues" evidence="21">
    <location>
        <begin position="203"/>
        <end position="212"/>
    </location>
</feature>
<evidence type="ECO:0000256" key="14">
    <source>
        <dbReference type="ARBA" id="ARBA00023125"/>
    </source>
</evidence>
<evidence type="ECO:0000256" key="16">
    <source>
        <dbReference type="ARBA" id="ARBA00023204"/>
    </source>
</evidence>
<dbReference type="GO" id="GO:0003910">
    <property type="term" value="F:DNA ligase (ATP) activity"/>
    <property type="evidence" value="ECO:0007669"/>
    <property type="project" value="UniProtKB-EC"/>
</dbReference>
<dbReference type="CDD" id="cd04865">
    <property type="entry name" value="LigD_Pol_like_2"/>
    <property type="match status" value="1"/>
</dbReference>
<keyword evidence="16" id="KW-0234">DNA repair</keyword>
<dbReference type="InterPro" id="IPR014144">
    <property type="entry name" value="LigD_PE_domain"/>
</dbReference>
<feature type="compositionally biased region" description="Basic and acidic residues" evidence="21">
    <location>
        <begin position="1"/>
        <end position="14"/>
    </location>
</feature>
<dbReference type="AlphaFoldDB" id="A0A3N0X0J2"/>
<organism evidence="23 24">
    <name type="scientific">Kaistella daneshvariae</name>
    <dbReference type="NCBI Taxonomy" id="2487074"/>
    <lineage>
        <taxon>Bacteria</taxon>
        <taxon>Pseudomonadati</taxon>
        <taxon>Bacteroidota</taxon>
        <taxon>Flavobacteriia</taxon>
        <taxon>Flavobacteriales</taxon>
        <taxon>Weeksellaceae</taxon>
        <taxon>Chryseobacterium group</taxon>
        <taxon>Kaistella</taxon>
    </lineage>
</organism>
<dbReference type="EC" id="6.5.1.1" evidence="2"/>
<evidence type="ECO:0000256" key="15">
    <source>
        <dbReference type="ARBA" id="ARBA00023172"/>
    </source>
</evidence>
<dbReference type="NCBIfam" id="TIGR02777">
    <property type="entry name" value="LigD_PE_dom"/>
    <property type="match status" value="1"/>
</dbReference>
<dbReference type="InterPro" id="IPR014146">
    <property type="entry name" value="LigD_ligase_dom"/>
</dbReference>
<protein>
    <recommendedName>
        <fullName evidence="2">DNA ligase (ATP)</fullName>
        <ecNumber evidence="2">6.5.1.1</ecNumber>
    </recommendedName>
    <alternativeName>
        <fullName evidence="19">NHEJ DNA polymerase</fullName>
    </alternativeName>
</protein>
<keyword evidence="5" id="KW-0548">Nucleotidyltransferase</keyword>
<dbReference type="SUPFAM" id="SSF50249">
    <property type="entry name" value="Nucleic acid-binding proteins"/>
    <property type="match status" value="1"/>
</dbReference>
<evidence type="ECO:0000256" key="8">
    <source>
        <dbReference type="ARBA" id="ARBA00022741"/>
    </source>
</evidence>
<dbReference type="InterPro" id="IPR012310">
    <property type="entry name" value="DNA_ligase_ATP-dep_cent"/>
</dbReference>
<name>A0A3N0X0J2_9FLAO</name>
<evidence type="ECO:0000256" key="13">
    <source>
        <dbReference type="ARBA" id="ARBA00022932"/>
    </source>
</evidence>
<evidence type="ECO:0000256" key="19">
    <source>
        <dbReference type="ARBA" id="ARBA00029943"/>
    </source>
</evidence>
<evidence type="ECO:0000256" key="4">
    <source>
        <dbReference type="ARBA" id="ARBA00022679"/>
    </source>
</evidence>
<dbReference type="GO" id="GO:0004527">
    <property type="term" value="F:exonuclease activity"/>
    <property type="evidence" value="ECO:0007669"/>
    <property type="project" value="UniProtKB-KW"/>
</dbReference>
<evidence type="ECO:0000256" key="20">
    <source>
        <dbReference type="ARBA" id="ARBA00034003"/>
    </source>
</evidence>
<dbReference type="InterPro" id="IPR012340">
    <property type="entry name" value="NA-bd_OB-fold"/>
</dbReference>
<evidence type="ECO:0000256" key="18">
    <source>
        <dbReference type="ARBA" id="ARBA00023268"/>
    </source>
</evidence>
<dbReference type="Pfam" id="PF21686">
    <property type="entry name" value="LigD_Prim-Pol"/>
    <property type="match status" value="1"/>
</dbReference>
<dbReference type="Pfam" id="PF04679">
    <property type="entry name" value="DNA_ligase_A_C"/>
    <property type="match status" value="1"/>
</dbReference>
<keyword evidence="12" id="KW-0067">ATP-binding</keyword>
<accession>A0A3N0X0J2</accession>
<dbReference type="PANTHER" id="PTHR42705">
    <property type="entry name" value="BIFUNCTIONAL NON-HOMOLOGOUS END JOINING PROTEIN LIGD"/>
    <property type="match status" value="1"/>
</dbReference>
<dbReference type="InterPro" id="IPR012309">
    <property type="entry name" value="DNA_ligase_ATP-dep_C"/>
</dbReference>
<feature type="region of interest" description="Disordered" evidence="21">
    <location>
        <begin position="1"/>
        <end position="23"/>
    </location>
</feature>
<keyword evidence="15" id="KW-0233">DNA recombination</keyword>
<comment type="caution">
    <text evidence="23">The sequence shown here is derived from an EMBL/GenBank/DDBJ whole genome shotgun (WGS) entry which is preliminary data.</text>
</comment>
<dbReference type="Pfam" id="PF13298">
    <property type="entry name" value="LigD_N"/>
    <property type="match status" value="1"/>
</dbReference>
<dbReference type="EMBL" id="RJUG01000001">
    <property type="protein sequence ID" value="ROI10763.1"/>
    <property type="molecule type" value="Genomic_DNA"/>
</dbReference>
<dbReference type="Proteomes" id="UP000270224">
    <property type="component" value="Unassembled WGS sequence"/>
</dbReference>
<dbReference type="InterPro" id="IPR014145">
    <property type="entry name" value="LigD_pol_dom"/>
</dbReference>
<comment type="catalytic activity">
    <reaction evidence="20">
        <text>ATP + (deoxyribonucleotide)n-3'-hydroxyl + 5'-phospho-(deoxyribonucleotide)m = (deoxyribonucleotide)n+m + AMP + diphosphate.</text>
        <dbReference type="EC" id="6.5.1.1"/>
    </reaction>
</comment>
<proteinExistence type="predicted"/>
<dbReference type="OrthoDB" id="9802472at2"/>
<dbReference type="RefSeq" id="WP_123264851.1">
    <property type="nucleotide sequence ID" value="NZ_RJUG01000001.1"/>
</dbReference>
<evidence type="ECO:0000256" key="3">
    <source>
        <dbReference type="ARBA" id="ARBA00022598"/>
    </source>
</evidence>
<evidence type="ECO:0000256" key="7">
    <source>
        <dbReference type="ARBA" id="ARBA00022723"/>
    </source>
</evidence>
<dbReference type="Pfam" id="PF01068">
    <property type="entry name" value="DNA_ligase_A_M"/>
    <property type="match status" value="1"/>
</dbReference>
<keyword evidence="14" id="KW-0238">DNA-binding</keyword>
<dbReference type="GO" id="GO:0003887">
    <property type="term" value="F:DNA-directed DNA polymerase activity"/>
    <property type="evidence" value="ECO:0007669"/>
    <property type="project" value="UniProtKB-KW"/>
</dbReference>
<evidence type="ECO:0000313" key="24">
    <source>
        <dbReference type="Proteomes" id="UP000270224"/>
    </source>
</evidence>
<dbReference type="GO" id="GO:0046872">
    <property type="term" value="F:metal ion binding"/>
    <property type="evidence" value="ECO:0007669"/>
    <property type="project" value="UniProtKB-KW"/>
</dbReference>
<dbReference type="PANTHER" id="PTHR42705:SF2">
    <property type="entry name" value="BIFUNCTIONAL NON-HOMOLOGOUS END JOINING PROTEIN LIGD"/>
    <property type="match status" value="1"/>
</dbReference>
<keyword evidence="17" id="KW-0464">Manganese</keyword>
<evidence type="ECO:0000256" key="21">
    <source>
        <dbReference type="SAM" id="MobiDB-lite"/>
    </source>
</evidence>
<evidence type="ECO:0000256" key="10">
    <source>
        <dbReference type="ARBA" id="ARBA00022801"/>
    </source>
</evidence>
<keyword evidence="8" id="KW-0547">Nucleotide-binding</keyword>
<dbReference type="PROSITE" id="PS50160">
    <property type="entry name" value="DNA_LIGASE_A3"/>
    <property type="match status" value="1"/>
</dbReference>
<keyword evidence="9" id="KW-0227">DNA damage</keyword>
<dbReference type="CDD" id="cd07971">
    <property type="entry name" value="OBF_DNA_ligase_LigD"/>
    <property type="match status" value="1"/>
</dbReference>
<dbReference type="GO" id="GO:0006310">
    <property type="term" value="P:DNA recombination"/>
    <property type="evidence" value="ECO:0007669"/>
    <property type="project" value="UniProtKB-KW"/>
</dbReference>
<keyword evidence="18" id="KW-0511">Multifunctional enzyme</keyword>
<dbReference type="GO" id="GO:0006281">
    <property type="term" value="P:DNA repair"/>
    <property type="evidence" value="ECO:0007669"/>
    <property type="project" value="UniProtKB-KW"/>
</dbReference>
<dbReference type="NCBIfam" id="TIGR02776">
    <property type="entry name" value="NHEJ_ligase_prk"/>
    <property type="match status" value="1"/>
</dbReference>
<dbReference type="Gene3D" id="3.90.920.10">
    <property type="entry name" value="DNA primase, PRIM domain"/>
    <property type="match status" value="1"/>
</dbReference>
<sequence length="883" mass="101279">MALEKYREKRDQSKTPEPFGGKTSGKELVFVIQKHDASHLHYDFRLEMDGVLKSWAVPKGPSLDPDVKRLATMVEDHPYDYRKFEGLIPKGQYGGGTVIVWDEGTYEPIDEVEGDKKKQEKSLVEQLKSGKIKFRMHGEKLKGDFALIKAYGRGENGWLLMKLEDEFASTDDITKKDKSVISKKSIAEMEKSPDRIYGEEKAVKAEDEAKDKKMPKKSRKKPADVAALLESAPKEKFYQEVEPMLATLVDEPFDSEDWLYEVKWDGYRAVAFLNDGTVEMKSRNNKSFNEKFYPVFDELQKLKINTVLDGEIVVLNSEGKADFGGLQNWRSEADGDLVFYIFDILWLDGKDLKDFVFTDRRKILSSVLPENKTILLSEAFDTSGIEFLETARKMGLEGIMAKRKDGRYHTKNRTKDWLKIKANKRQEVVIGGFTVNEGTSKKFSSLLLGVYDGKKLIYTGKVGTGFNAKMQTEMMELFKPLITDKVPFSEEPDVNKPSRFRPDPPHATVTWLKPELLCEVSYAEITSDGIMRHPSFKGMRSDKDAKKAVLEVEKHTEDIVKELETPIKKRGKAARKTLLNPKDKSQVKKINGHELKFSNLDKIFWPKEKITKRDLINYYYQVAPYILPHLKERPQSMNRFPDGIEGEQFYYKDVTGRAPDWVETYLYHSEKDHRDRKYLVGKDEATLLYMANLGCIEMNPWNSTIKKPDNPTFCIIDLDPDQNSFDQVVETALVTRDILADMGVPCYCKTSGSTGLHIYIPLGNKYTYEQSKEFARAIVTLVNRELPEITSIERIIKEREGKMYLDFLQNRPHATIACVYSVRPKPGATVSMPLHWDEVKKGLKISDFTIFNALERLEQEGDIFKPVLGKGIDLLKVLERFEG</sequence>
<dbReference type="CDD" id="cd07906">
    <property type="entry name" value="Adenylation_DNA_ligase_LigD_LigC"/>
    <property type="match status" value="1"/>
</dbReference>
<reference evidence="24" key="2">
    <citation type="submission" date="2018-11" db="EMBL/GenBank/DDBJ databases">
        <title>Proposal to divide the Flavobacteriaceae and reorganize its genera based on Amino Acid Identity values calculated from whole genome sequences.</title>
        <authorList>
            <person name="Nicholson A.C."/>
            <person name="Gulvik C.A."/>
            <person name="Whitney A.M."/>
            <person name="Humrighouse B.W."/>
            <person name="Bell M."/>
            <person name="Holmens B."/>
            <person name="Steigerwalt A."/>
            <person name="Villarma A."/>
            <person name="Sheth M."/>
            <person name="Batra D."/>
            <person name="Pryor J."/>
            <person name="Bernardet J.-F."/>
            <person name="Hugo C."/>
            <person name="Kampfer P."/>
            <person name="Newman J."/>
            <person name="Mcquiston J.R."/>
        </authorList>
    </citation>
    <scope>NUCLEOTIDE SEQUENCE [LARGE SCALE GENOMIC DNA]</scope>
    <source>
        <strain evidence="24">H3056</strain>
    </source>
</reference>
<evidence type="ECO:0000256" key="12">
    <source>
        <dbReference type="ARBA" id="ARBA00022840"/>
    </source>
</evidence>
<evidence type="ECO:0000256" key="6">
    <source>
        <dbReference type="ARBA" id="ARBA00022722"/>
    </source>
</evidence>
<keyword evidence="13" id="KW-0239">DNA-directed DNA polymerase</keyword>
<dbReference type="Gene3D" id="3.30.1490.70">
    <property type="match status" value="1"/>
</dbReference>
<dbReference type="Gene3D" id="3.30.470.30">
    <property type="entry name" value="DNA ligase/mRNA capping enzyme"/>
    <property type="match status" value="1"/>
</dbReference>